<dbReference type="EMBL" id="JABWPM010000041">
    <property type="protein sequence ID" value="NUY99098.1"/>
    <property type="molecule type" value="Genomic_DNA"/>
</dbReference>
<feature type="coiled-coil region" evidence="1">
    <location>
        <begin position="268"/>
        <end position="309"/>
    </location>
</feature>
<evidence type="ECO:0000313" key="2">
    <source>
        <dbReference type="EMBL" id="NUY99098.1"/>
    </source>
</evidence>
<protein>
    <submittedName>
        <fullName evidence="2">Uncharacterized protein</fullName>
    </submittedName>
</protein>
<dbReference type="GeneID" id="57347843"/>
<keyword evidence="1" id="KW-0175">Coiled coil</keyword>
<reference evidence="2 3" key="1">
    <citation type="submission" date="2020-05" db="EMBL/GenBank/DDBJ databases">
        <title>Whole Genome Sequences of Enterobacteriales Associated with the International Space Station.</title>
        <authorList>
            <person name="Bharadwaj A."/>
            <person name="Daudu R."/>
            <person name="Singh N."/>
            <person name="Wood J."/>
            <person name="Debieu M."/>
            <person name="Mason C."/>
            <person name="Wang C."/>
            <person name="Venkateswaran K."/>
        </authorList>
    </citation>
    <scope>NUCLEOTIDE SEQUENCE [LARGE SCALE GENOMIC DNA]</scope>
    <source>
        <strain evidence="2 3">IF5SW-B1</strain>
    </source>
</reference>
<sequence length="558" mass="64709">MPESSKPLIYLLNLENTVQDVLSAKKFNVHSKKMNGYKRYNFTYNLALQIPYRNEIPLDIHEAEVVVIDTTSKNYFIPSPNNGFGFYYKDTPYLVDLLPMDVMFASQNIFSTNRKQLLIFFASEYTSATYRAVSDGQLGQTIEADSLWIPHSQFSVINRAGRRIHISQGEFEKEIKTCLGKYLAEASYSLVIRRFVNDNVLAVDDSNEPVSVLRRIGEKYVMVLPDIKNKDEFLCELFSKVLPEHKDLGSLFPENDNFSWTHDFSYISIEERNKILAIEEELKSHEEKLASLKEEYESVHNKEENVKLRNILKETDDELVFSVAWFFDYLGFQNIETPDDEVVVDEGDVFEEDLRVITDEMTLLFEVKGIGGTSTDANCAQISKIVNRRRKADRTKLYHGVYIVNHQRYKAPKERERIPFNERQIEDAEIANRGMTFTYELFHVYHMIEAGILTKEAVREAFKQEGLINFRESLCSLTFNHCYKKPIVYSLIMEQQEGIVMTRNDKIAIQDNEEHWHLLTIEGLQIDSVDYEEVSNGTIGIKVDRLVPGARDFYLVKA</sequence>
<dbReference type="RefSeq" id="WP_069729792.1">
    <property type="nucleotide sequence ID" value="NZ_JABWPE010000041.1"/>
</dbReference>
<name>A0A7Y6NIM7_9GAMM</name>
<dbReference type="Proteomes" id="UP000566985">
    <property type="component" value="Unassembled WGS sequence"/>
</dbReference>
<evidence type="ECO:0000256" key="1">
    <source>
        <dbReference type="SAM" id="Coils"/>
    </source>
</evidence>
<evidence type="ECO:0000313" key="3">
    <source>
        <dbReference type="Proteomes" id="UP000566985"/>
    </source>
</evidence>
<comment type="caution">
    <text evidence="2">The sequence shown here is derived from an EMBL/GenBank/DDBJ whole genome shotgun (WGS) entry which is preliminary data.</text>
</comment>
<accession>A0A7Y6NIM7</accession>
<proteinExistence type="predicted"/>
<organism evidence="2 3">
    <name type="scientific">Pantoea brenneri</name>
    <dbReference type="NCBI Taxonomy" id="472694"/>
    <lineage>
        <taxon>Bacteria</taxon>
        <taxon>Pseudomonadati</taxon>
        <taxon>Pseudomonadota</taxon>
        <taxon>Gammaproteobacteria</taxon>
        <taxon>Enterobacterales</taxon>
        <taxon>Erwiniaceae</taxon>
        <taxon>Pantoea</taxon>
    </lineage>
</organism>
<gene>
    <name evidence="2" type="ORF">HU668_21910</name>
</gene>
<dbReference type="AlphaFoldDB" id="A0A7Y6NIM7"/>